<accession>A0A4C1V6G7</accession>
<proteinExistence type="predicted"/>
<feature type="region of interest" description="Disordered" evidence="1">
    <location>
        <begin position="75"/>
        <end position="115"/>
    </location>
</feature>
<gene>
    <name evidence="2" type="ORF">EVAR_25041_1</name>
</gene>
<dbReference type="AlphaFoldDB" id="A0A4C1V6G7"/>
<protein>
    <submittedName>
        <fullName evidence="2">Uncharacterized protein</fullName>
    </submittedName>
</protein>
<evidence type="ECO:0000256" key="1">
    <source>
        <dbReference type="SAM" id="MobiDB-lite"/>
    </source>
</evidence>
<dbReference type="EMBL" id="BGZK01000288">
    <property type="protein sequence ID" value="GBP34438.1"/>
    <property type="molecule type" value="Genomic_DNA"/>
</dbReference>
<reference evidence="2 3" key="1">
    <citation type="journal article" date="2019" name="Commun. Biol.">
        <title>The bagworm genome reveals a unique fibroin gene that provides high tensile strength.</title>
        <authorList>
            <person name="Kono N."/>
            <person name="Nakamura H."/>
            <person name="Ohtoshi R."/>
            <person name="Tomita M."/>
            <person name="Numata K."/>
            <person name="Arakawa K."/>
        </authorList>
    </citation>
    <scope>NUCLEOTIDE SEQUENCE [LARGE SCALE GENOMIC DNA]</scope>
</reference>
<feature type="compositionally biased region" description="Basic and acidic residues" evidence="1">
    <location>
        <begin position="75"/>
        <end position="87"/>
    </location>
</feature>
<organism evidence="2 3">
    <name type="scientific">Eumeta variegata</name>
    <name type="common">Bagworm moth</name>
    <name type="synonym">Eumeta japonica</name>
    <dbReference type="NCBI Taxonomy" id="151549"/>
    <lineage>
        <taxon>Eukaryota</taxon>
        <taxon>Metazoa</taxon>
        <taxon>Ecdysozoa</taxon>
        <taxon>Arthropoda</taxon>
        <taxon>Hexapoda</taxon>
        <taxon>Insecta</taxon>
        <taxon>Pterygota</taxon>
        <taxon>Neoptera</taxon>
        <taxon>Endopterygota</taxon>
        <taxon>Lepidoptera</taxon>
        <taxon>Glossata</taxon>
        <taxon>Ditrysia</taxon>
        <taxon>Tineoidea</taxon>
        <taxon>Psychidae</taxon>
        <taxon>Oiketicinae</taxon>
        <taxon>Eumeta</taxon>
    </lineage>
</organism>
<name>A0A4C1V6G7_EUMVA</name>
<evidence type="ECO:0000313" key="3">
    <source>
        <dbReference type="Proteomes" id="UP000299102"/>
    </source>
</evidence>
<comment type="caution">
    <text evidence="2">The sequence shown here is derived from an EMBL/GenBank/DDBJ whole genome shotgun (WGS) entry which is preliminary data.</text>
</comment>
<evidence type="ECO:0000313" key="2">
    <source>
        <dbReference type="EMBL" id="GBP34438.1"/>
    </source>
</evidence>
<sequence length="115" mass="11826">MRLISKAEHNWLPLKASGAGAPGDTGAAAASNIKSARQAGGEGIVGLRFDGSGGTVGVLRTIDAARSGIMDCEFHNSERKQRTRREQATQPEEVLQISGSAATGGGAVAPELRRG</sequence>
<dbReference type="Proteomes" id="UP000299102">
    <property type="component" value="Unassembled WGS sequence"/>
</dbReference>
<keyword evidence="3" id="KW-1185">Reference proteome</keyword>